<proteinExistence type="predicted"/>
<dbReference type="InterPro" id="IPR017853">
    <property type="entry name" value="GH"/>
</dbReference>
<dbReference type="Pfam" id="PF07555">
    <property type="entry name" value="NAGidase"/>
    <property type="match status" value="1"/>
</dbReference>
<dbReference type="SUPFAM" id="SSF51445">
    <property type="entry name" value="(Trans)glycosidases"/>
    <property type="match status" value="1"/>
</dbReference>
<evidence type="ECO:0000256" key="1">
    <source>
        <dbReference type="ARBA" id="ARBA00022729"/>
    </source>
</evidence>
<dbReference type="OrthoDB" id="18290at2759"/>
<dbReference type="InParanoid" id="A0A2P6MT24"/>
<keyword evidence="1" id="KW-0732">Signal</keyword>
<sequence length="2022" mass="225822">MASSNETFELWVQERLASFHIDSPDIAIELLRSQNAQHIQDYLYGILGKDAKVEKFVKRLLERLKTYTVARRIEMPDDVTVLRGKDEEEEEFWSTGGANKKKGKKPKSQPVSDNQTVTEQHKGNLKITTITTKKDHVGIRCNCQATEHNLRGNCLSCGKIICEAEPEGACTFCGFDAKNKKGGQVSSDTLEKAIKHKNKLIDYQENSAKRTIIYDDQSDYWTNNNWLNPEEKKEVMRREEENKSKKEDDRKKIKITFDFAGRRVVEEDKLEPLDENAVDTRSNAPLLEKGGKSEKEKGKKIEAQTVTHSNGKTNNDVSLVCDTVPMRPEFIPKKKSTTKPKSTNVTNHRVQHDYYSIDTEKEETKNKKERPFQIRGLVEGPDNFTPEERKVIVDEFIRDGKVNHYLYCCRYDRDMSWRDSYSAEQENSVKKVVEQINRPEVQFNFAITFGEDTEWDDAKDVQRTVQKISALQKLKSKKYKLPGPFQAKFVNQVIQAANKSAPPGLGSTFYIYPKISFGNIEERQPTKEELEYWLALHNHLESNVTVLFHGPEFVSTRITLPFCEKLRNIFQGRKILLWDNFPVSDSGSRLIYSGAYDCRDPTINSVVEGILLHPLQQRLMPSLFSLQTAFHFLSSPISYQPDFSQQAVLTHLCGDERLAQDLIHIMTASPKPSTPFIDRSIPQGLLQRRLKSRAFFEDILERIGRIANAMKESRLKLGHYEVPTRMICEMTRRFSVYNVDRIIFEEFRNKGGNKADAAVMKAQKKLEDKLNESKKLFDAILTADGDVIQRSYADLRVFCANDEGYGLGKCRWLLISPLYNWANKNVVTACIRVVSPQSGGSESVGVIPPYTFNQHLNRNTEIFCPCARLLRRSSVSIESSFSLDTKRWHASLLLGLCLASVVFGACPPAVQSQYSLWPSGKAVTITANQKIIIKTSPNVQLGPIIVDGSLSFADANIQLNTTSIFVRSGGSIIAGSSECPITNKLIITLCGRAPNPRNSTVIGRDTYDAAAYGAKGIVIAWNASIQLYGSYKGPTWTHLAQNAARGTQTITLLTPVNWAVGDEIFLTNTDYEDAFSTASRLDQHERRKIVSIDTSKTSITLNSPLNFTHYGQHPMRGEVGHLTRRIVIQGDEASEMEDFGGHLLIRRGPSVGSSVVSGVELNRMGQTAVLGRYPIHLHVNHQVYGMGVRLAGNAIHDSYQRCISVHETHGATVEENVAFNISGHCYFIEDGSEMGNTFHHNLGAKVYPMVPPLLYHDGLPSVFWISNPNNTCLWLQLRLLVRSTDELHYKCKSGAIWSRGRPSTWRDSYWADFGSLGFFPLNGQFVINSTLVANSSNMGLTANNRASCGVSNYDTGSWTANIENTFINFTSPQGAICDGTLTPQAVPPLNWGMRNKFINANPTYITGGKVAHWGVSQRNYLDDGSGTGLPYGGWMMGYQPYLNSTEFDGSWISDWNAIRKPYFHGGMLTLFWALGDDFVLQKDSGYGVALYRKNMYFRPIGQPATAPGLHGTDWSNGYLVDYPTNGVYAGMFISQAKTRYSLPTSLKVSFDGNGKMGDWLIVALPYPVKPVFNITINSAPSDAFSAVTSLANLVPRTFFWNDADNHVYIPLVKTGTSGSWTNNKGFSSYTTGGMFTVNADYDVSKNNTAYISPKVPATLPAWTQHTKFKAQMYSKANQVGASVFVQLYKNFLGTPTIIWQTYNNNTDAYHRINFKSADGTILWHTQPVSLTGAGNMKSITPAFWNQINQGLVYVTMDGSNGIEMMRSLLLAETPANNSLLSIVGSGFTCNPSYKYLSLFNGTYSSNAFVGRVYYRDFVASASYPSLCGDKVLYFWNDYTLYARMNVSLILPNVSLAAYQSVEFIVTTNVTYAVLDLQVWAMDDKGVVRTVSVDATNNFNQTIFPNQWSIVRIPLNQLGGASIKKIGFSADHWAGNDSVAFLIDELRLSASSVVPVYTFKAAPRASNLSIEGATDSELSSQSPIPSGGTDALEVGQVAAGQKNEMNRLFIMFTILLVIAVASI</sequence>
<dbReference type="InterPro" id="IPR056993">
    <property type="entry name" value="TRIP4_3rd_dom"/>
</dbReference>
<dbReference type="Pfam" id="PF24606">
    <property type="entry name" value="CEMIP_beta-hel"/>
    <property type="match status" value="1"/>
</dbReference>
<dbReference type="EMBL" id="MDYQ01000439">
    <property type="protein sequence ID" value="PRP74859.1"/>
    <property type="molecule type" value="Genomic_DNA"/>
</dbReference>
<dbReference type="Pfam" id="PF23134">
    <property type="entry name" value="TRIP4_3rd"/>
    <property type="match status" value="1"/>
</dbReference>
<accession>A0A2P6MT24</accession>
<protein>
    <submittedName>
        <fullName evidence="6">Uncharacterized protein</fullName>
    </submittedName>
</protein>
<dbReference type="InterPro" id="IPR019316">
    <property type="entry name" value="G8_domain"/>
</dbReference>
<reference evidence="6 7" key="1">
    <citation type="journal article" date="2018" name="Genome Biol. Evol.">
        <title>Multiple Roots of Fruiting Body Formation in Amoebozoa.</title>
        <authorList>
            <person name="Hillmann F."/>
            <person name="Forbes G."/>
            <person name="Novohradska S."/>
            <person name="Ferling I."/>
            <person name="Riege K."/>
            <person name="Groth M."/>
            <person name="Westermann M."/>
            <person name="Marz M."/>
            <person name="Spaller T."/>
            <person name="Winckler T."/>
            <person name="Schaap P."/>
            <person name="Glockner G."/>
        </authorList>
    </citation>
    <scope>NUCLEOTIDE SEQUENCE [LARGE SCALE GENOMIC DNA]</scope>
    <source>
        <strain evidence="6 7">Jena</strain>
    </source>
</reference>
<dbReference type="PROSITE" id="PS51484">
    <property type="entry name" value="G8"/>
    <property type="match status" value="1"/>
</dbReference>
<evidence type="ECO:0000256" key="3">
    <source>
        <dbReference type="SAM" id="MobiDB-lite"/>
    </source>
</evidence>
<evidence type="ECO:0000313" key="7">
    <source>
        <dbReference type="Proteomes" id="UP000241769"/>
    </source>
</evidence>
<dbReference type="InterPro" id="IPR052387">
    <property type="entry name" value="Fibrocystin"/>
</dbReference>
<dbReference type="PANTHER" id="PTHR46769">
    <property type="entry name" value="POLYCYSTIC KIDNEY AND HEPATIC DISEASE 1 (AUTOSOMAL RECESSIVE)-LIKE 1"/>
    <property type="match status" value="1"/>
</dbReference>
<dbReference type="GO" id="GO:0008270">
    <property type="term" value="F:zinc ion binding"/>
    <property type="evidence" value="ECO:0007669"/>
    <property type="project" value="InterPro"/>
</dbReference>
<dbReference type="SMART" id="SM01225">
    <property type="entry name" value="G8"/>
    <property type="match status" value="1"/>
</dbReference>
<feature type="domain" description="GH84" evidence="5">
    <location>
        <begin position="368"/>
        <end position="637"/>
    </location>
</feature>
<dbReference type="Pfam" id="PF10162">
    <property type="entry name" value="G8"/>
    <property type="match status" value="1"/>
</dbReference>
<name>A0A2P6MT24_9EUKA</name>
<dbReference type="InterPro" id="IPR011496">
    <property type="entry name" value="O-GlcNAcase_cat"/>
</dbReference>
<dbReference type="GO" id="GO:0005634">
    <property type="term" value="C:nucleus"/>
    <property type="evidence" value="ECO:0007669"/>
    <property type="project" value="InterPro"/>
</dbReference>
<evidence type="ECO:0000259" key="5">
    <source>
        <dbReference type="PROSITE" id="PS52009"/>
    </source>
</evidence>
<dbReference type="Proteomes" id="UP000241769">
    <property type="component" value="Unassembled WGS sequence"/>
</dbReference>
<dbReference type="PROSITE" id="PS52009">
    <property type="entry name" value="GH84"/>
    <property type="match status" value="1"/>
</dbReference>
<dbReference type="InterPro" id="IPR055401">
    <property type="entry name" value="CEMIP_beta-hel_dom"/>
</dbReference>
<feature type="region of interest" description="Disordered" evidence="3">
    <location>
        <begin position="90"/>
        <end position="122"/>
    </location>
</feature>
<keyword evidence="2" id="KW-0325">Glycoprotein</keyword>
<dbReference type="GO" id="GO:0180022">
    <property type="term" value="C:RQC-trigger complex"/>
    <property type="evidence" value="ECO:0007669"/>
    <property type="project" value="InterPro"/>
</dbReference>
<evidence type="ECO:0000313" key="6">
    <source>
        <dbReference type="EMBL" id="PRP74859.1"/>
    </source>
</evidence>
<comment type="caution">
    <text evidence="6">The sequence shown here is derived from an EMBL/GenBank/DDBJ whole genome shotgun (WGS) entry which is preliminary data.</text>
</comment>
<dbReference type="Gene3D" id="3.20.20.80">
    <property type="entry name" value="Glycosidases"/>
    <property type="match status" value="1"/>
</dbReference>
<keyword evidence="7" id="KW-1185">Reference proteome</keyword>
<evidence type="ECO:0000259" key="4">
    <source>
        <dbReference type="PROSITE" id="PS51484"/>
    </source>
</evidence>
<dbReference type="Pfam" id="PF06221">
    <property type="entry name" value="zf-C2HC5"/>
    <property type="match status" value="1"/>
</dbReference>
<feature type="domain" description="G8" evidence="4">
    <location>
        <begin position="909"/>
        <end position="1041"/>
    </location>
</feature>
<dbReference type="GO" id="GO:0072344">
    <property type="term" value="P:rescue of stalled ribosome"/>
    <property type="evidence" value="ECO:0007669"/>
    <property type="project" value="InterPro"/>
</dbReference>
<dbReference type="STRING" id="1890364.A0A2P6MT24"/>
<evidence type="ECO:0000256" key="2">
    <source>
        <dbReference type="ARBA" id="ARBA00023180"/>
    </source>
</evidence>
<dbReference type="PANTHER" id="PTHR46769:SF2">
    <property type="entry name" value="FIBROCYSTIN-L ISOFORM 2 PRECURSOR-RELATED"/>
    <property type="match status" value="1"/>
</dbReference>
<gene>
    <name evidence="6" type="ORF">PROFUN_09559</name>
</gene>
<feature type="compositionally biased region" description="Polar residues" evidence="3">
    <location>
        <begin position="109"/>
        <end position="118"/>
    </location>
</feature>
<dbReference type="InterPro" id="IPR009349">
    <property type="entry name" value="TRIP4/RQT4_C2HC5_Znf"/>
</dbReference>
<organism evidence="6 7">
    <name type="scientific">Planoprotostelium fungivorum</name>
    <dbReference type="NCBI Taxonomy" id="1890364"/>
    <lineage>
        <taxon>Eukaryota</taxon>
        <taxon>Amoebozoa</taxon>
        <taxon>Evosea</taxon>
        <taxon>Variosea</taxon>
        <taxon>Cavosteliida</taxon>
        <taxon>Cavosteliaceae</taxon>
        <taxon>Planoprotostelium</taxon>
    </lineage>
</organism>